<evidence type="ECO:0000313" key="3">
    <source>
        <dbReference type="Proteomes" id="UP000077875"/>
    </source>
</evidence>
<accession>A0A172YKU1</accession>
<dbReference type="STRING" id="376489.A5892_18425"/>
<reference evidence="2 3" key="1">
    <citation type="submission" date="2016-04" db="EMBL/GenBank/DDBJ databases">
        <title>Complete Genome Sequence of Halotalea alkalilenta IHB B 13600.</title>
        <authorList>
            <person name="Swarnkar M.K."/>
            <person name="Sharma A."/>
            <person name="Kaushal K."/>
            <person name="Soni R."/>
            <person name="Rana S."/>
            <person name="Singh A.K."/>
            <person name="Gulati A."/>
        </authorList>
    </citation>
    <scope>NUCLEOTIDE SEQUENCE [LARGE SCALE GENOMIC DNA]</scope>
    <source>
        <strain evidence="2 3">IHB B 13600</strain>
    </source>
</reference>
<keyword evidence="3" id="KW-1185">Reference proteome</keyword>
<feature type="chain" id="PRO_5008004812" description="ABC transporter substrate-binding protein" evidence="1">
    <location>
        <begin position="32"/>
        <end position="226"/>
    </location>
</feature>
<feature type="signal peptide" evidence="1">
    <location>
        <begin position="1"/>
        <end position="31"/>
    </location>
</feature>
<dbReference type="AlphaFoldDB" id="A0A172YKU1"/>
<dbReference type="InterPro" id="IPR010412">
    <property type="entry name" value="DUF1007"/>
</dbReference>
<sequence>MSSQALSLYRRTAWSALLAAALLALSQVVQAHPHGWVDYRVEVRFDDQGRVVALREVWRMDPFYSLTLIEEMEAAGTDEDGRLKLDQDITETLAAGRYLTHLYAGDVDAGPELGQGEVDEVHVEREGSRILVSFELPLAEPLRPTEQRPLRYQIFDSSYYIEFLHDPDDVAISLIDAPEGCESRVIPADPDPSLVAQAAMIDVDGQAPEGLGRFFTDTGEILCSAD</sequence>
<protein>
    <recommendedName>
        <fullName evidence="4">ABC transporter substrate-binding protein</fullName>
    </recommendedName>
</protein>
<keyword evidence="1" id="KW-0732">Signal</keyword>
<dbReference type="KEGG" id="haa:A5892_18425"/>
<gene>
    <name evidence="2" type="ORF">A5892_18425</name>
</gene>
<proteinExistence type="predicted"/>
<name>A0A172YKU1_9GAMM</name>
<dbReference type="Proteomes" id="UP000077875">
    <property type="component" value="Chromosome"/>
</dbReference>
<dbReference type="Pfam" id="PF06226">
    <property type="entry name" value="DUF1007"/>
    <property type="match status" value="1"/>
</dbReference>
<organism evidence="2 3">
    <name type="scientific">Halotalea alkalilenta</name>
    <dbReference type="NCBI Taxonomy" id="376489"/>
    <lineage>
        <taxon>Bacteria</taxon>
        <taxon>Pseudomonadati</taxon>
        <taxon>Pseudomonadota</taxon>
        <taxon>Gammaproteobacteria</taxon>
        <taxon>Oceanospirillales</taxon>
        <taxon>Halomonadaceae</taxon>
        <taxon>Halotalea</taxon>
    </lineage>
</organism>
<evidence type="ECO:0000256" key="1">
    <source>
        <dbReference type="SAM" id="SignalP"/>
    </source>
</evidence>
<evidence type="ECO:0008006" key="4">
    <source>
        <dbReference type="Google" id="ProtNLM"/>
    </source>
</evidence>
<dbReference type="EMBL" id="CP015243">
    <property type="protein sequence ID" value="ANF59772.1"/>
    <property type="molecule type" value="Genomic_DNA"/>
</dbReference>
<evidence type="ECO:0000313" key="2">
    <source>
        <dbReference type="EMBL" id="ANF59772.1"/>
    </source>
</evidence>